<evidence type="ECO:0000259" key="5">
    <source>
        <dbReference type="Pfam" id="PF12904"/>
    </source>
</evidence>
<organism evidence="6 7">
    <name type="scientific">Pseudonocardia sediminis</name>
    <dbReference type="NCBI Taxonomy" id="1397368"/>
    <lineage>
        <taxon>Bacteria</taxon>
        <taxon>Bacillati</taxon>
        <taxon>Actinomycetota</taxon>
        <taxon>Actinomycetes</taxon>
        <taxon>Pseudonocardiales</taxon>
        <taxon>Pseudonocardiaceae</taxon>
        <taxon>Pseudonocardia</taxon>
    </lineage>
</organism>
<comment type="caution">
    <text evidence="6">The sequence shown here is derived from an EMBL/GenBank/DDBJ whole genome shotgun (WGS) entry which is preliminary data.</text>
</comment>
<feature type="domain" description="Putative collagen-binding" evidence="5">
    <location>
        <begin position="59"/>
        <end position="137"/>
    </location>
</feature>
<evidence type="ECO:0000256" key="3">
    <source>
        <dbReference type="SAM" id="MobiDB-lite"/>
    </source>
</evidence>
<evidence type="ECO:0000256" key="1">
    <source>
        <dbReference type="ARBA" id="ARBA00010830"/>
    </source>
</evidence>
<keyword evidence="7" id="KW-1185">Reference proteome</keyword>
<comment type="similarity">
    <text evidence="1">Belongs to the transglycosylase family. Rpf subfamily.</text>
</comment>
<dbReference type="AlphaFoldDB" id="A0A4Q7V089"/>
<accession>A0A4Q7V089</accession>
<reference evidence="6 7" key="1">
    <citation type="submission" date="2019-02" db="EMBL/GenBank/DDBJ databases">
        <title>Sequencing the genomes of 1000 actinobacteria strains.</title>
        <authorList>
            <person name="Klenk H.-P."/>
        </authorList>
    </citation>
    <scope>NUCLEOTIDE SEQUENCE [LARGE SCALE GENOMIC DNA]</scope>
    <source>
        <strain evidence="6 7">DSM 45779</strain>
    </source>
</reference>
<dbReference type="Pfam" id="PF06737">
    <property type="entry name" value="Transglycosylas"/>
    <property type="match status" value="1"/>
</dbReference>
<keyword evidence="2" id="KW-0378">Hydrolase</keyword>
<dbReference type="CDD" id="cd13925">
    <property type="entry name" value="RPF"/>
    <property type="match status" value="1"/>
</dbReference>
<feature type="compositionally biased region" description="Basic and acidic residues" evidence="3">
    <location>
        <begin position="346"/>
        <end position="368"/>
    </location>
</feature>
<dbReference type="Proteomes" id="UP000291591">
    <property type="component" value="Unassembled WGS sequence"/>
</dbReference>
<feature type="compositionally biased region" description="Low complexity" evidence="3">
    <location>
        <begin position="320"/>
        <end position="329"/>
    </location>
</feature>
<dbReference type="SUPFAM" id="SSF53955">
    <property type="entry name" value="Lysozyme-like"/>
    <property type="match status" value="1"/>
</dbReference>
<dbReference type="InterPro" id="IPR023346">
    <property type="entry name" value="Lysozyme-like_dom_sf"/>
</dbReference>
<feature type="compositionally biased region" description="Gly residues" evidence="3">
    <location>
        <begin position="183"/>
        <end position="194"/>
    </location>
</feature>
<dbReference type="InterPro" id="IPR024749">
    <property type="entry name" value="Collagen-bd_put"/>
</dbReference>
<feature type="compositionally biased region" description="Low complexity" evidence="3">
    <location>
        <begin position="195"/>
        <end position="218"/>
    </location>
</feature>
<evidence type="ECO:0000259" key="4">
    <source>
        <dbReference type="Pfam" id="PF06737"/>
    </source>
</evidence>
<feature type="compositionally biased region" description="Low complexity" evidence="3">
    <location>
        <begin position="161"/>
        <end position="182"/>
    </location>
</feature>
<evidence type="ECO:0000313" key="7">
    <source>
        <dbReference type="Proteomes" id="UP000291591"/>
    </source>
</evidence>
<gene>
    <name evidence="6" type="ORF">EV383_4784</name>
</gene>
<dbReference type="RefSeq" id="WP_207223638.1">
    <property type="nucleotide sequence ID" value="NZ_SHKL01000001.1"/>
</dbReference>
<dbReference type="EMBL" id="SHKL01000001">
    <property type="protein sequence ID" value="RZT87852.1"/>
    <property type="molecule type" value="Genomic_DNA"/>
</dbReference>
<protein>
    <submittedName>
        <fullName evidence="6">Collagenase-like protein with putative collagen-binding domain</fullName>
    </submittedName>
</protein>
<evidence type="ECO:0000256" key="2">
    <source>
        <dbReference type="ARBA" id="ARBA00022801"/>
    </source>
</evidence>
<evidence type="ECO:0000313" key="6">
    <source>
        <dbReference type="EMBL" id="RZT87852.1"/>
    </source>
</evidence>
<proteinExistence type="inferred from homology"/>
<feature type="domain" description="Resuscitation-promoting factor core lysozyme-like" evidence="4">
    <location>
        <begin position="384"/>
        <end position="459"/>
    </location>
</feature>
<dbReference type="InterPro" id="IPR010618">
    <property type="entry name" value="RPF"/>
</dbReference>
<dbReference type="Gene3D" id="1.10.530.10">
    <property type="match status" value="1"/>
</dbReference>
<dbReference type="GO" id="GO:0016787">
    <property type="term" value="F:hydrolase activity"/>
    <property type="evidence" value="ECO:0007669"/>
    <property type="project" value="UniProtKB-KW"/>
</dbReference>
<feature type="compositionally biased region" description="Low complexity" evidence="3">
    <location>
        <begin position="238"/>
        <end position="248"/>
    </location>
</feature>
<feature type="region of interest" description="Disordered" evidence="3">
    <location>
        <begin position="161"/>
        <end position="391"/>
    </location>
</feature>
<name>A0A4Q7V089_PSEST</name>
<dbReference type="Pfam" id="PF12904">
    <property type="entry name" value="Collagen_bind_2"/>
    <property type="match status" value="1"/>
</dbReference>
<sequence>MLEHRGPVWRHAPAALGTALLVVAAVVGTQVALADAGNPRAPLSPYGEGGFTVGVAAVDRRITITSADDGSYVLGYTPAGGDVVLDLDLLSGDRAQPWWYDAATGRTLKMAALASAGVARFPVPKEGGGPAWVLVVDDVAAGYGSPDGEVVAQATGEGGAAAAAGASGTGSSAAGASPAGTSGSSGGDTTGSGSSGSSSSDSSGSDSSSSGSSSADGSEGSGDSGSMSSGSGSGGSGDPSSEGRGSSDQVQPGDDPASGSSPEDGRYGSDGGSGEDGSGEKESGNTGSDAGSGEDSSDEGTPTGEPGEKSGEDGGDADGSDSGSSSDGKSPAKEDEEKDEDSGDDGPTKDAPKAEKPGSEAPKEEKPQAEAPKSAPKTGQKASADPSWDKLAQCESTGNWAIDSGNGYYGGLQFDKGTWSDFGGTTYAPRADQATKEQQIEIATKVRDARGGYGSWPACSSKLGLPK</sequence>